<organism evidence="2 3">
    <name type="scientific">Steinernema hermaphroditum</name>
    <dbReference type="NCBI Taxonomy" id="289476"/>
    <lineage>
        <taxon>Eukaryota</taxon>
        <taxon>Metazoa</taxon>
        <taxon>Ecdysozoa</taxon>
        <taxon>Nematoda</taxon>
        <taxon>Chromadorea</taxon>
        <taxon>Rhabditida</taxon>
        <taxon>Tylenchina</taxon>
        <taxon>Panagrolaimomorpha</taxon>
        <taxon>Strongyloidoidea</taxon>
        <taxon>Steinernematidae</taxon>
        <taxon>Steinernema</taxon>
    </lineage>
</organism>
<dbReference type="EMBL" id="JAUCMV010000005">
    <property type="protein sequence ID" value="KAK0393507.1"/>
    <property type="molecule type" value="Genomic_DNA"/>
</dbReference>
<evidence type="ECO:0000256" key="1">
    <source>
        <dbReference type="SAM" id="SignalP"/>
    </source>
</evidence>
<reference evidence="2" key="1">
    <citation type="submission" date="2023-06" db="EMBL/GenBank/DDBJ databases">
        <title>Genomic analysis of the entomopathogenic nematode Steinernema hermaphroditum.</title>
        <authorList>
            <person name="Schwarz E.M."/>
            <person name="Heppert J.K."/>
            <person name="Baniya A."/>
            <person name="Schwartz H.T."/>
            <person name="Tan C.-H."/>
            <person name="Antoshechkin I."/>
            <person name="Sternberg P.W."/>
            <person name="Goodrich-Blair H."/>
            <person name="Dillman A.R."/>
        </authorList>
    </citation>
    <scope>NUCLEOTIDE SEQUENCE</scope>
    <source>
        <strain evidence="2">PS9179</strain>
        <tissue evidence="2">Whole animal</tissue>
    </source>
</reference>
<keyword evidence="3" id="KW-1185">Reference proteome</keyword>
<protein>
    <submittedName>
        <fullName evidence="2">Uncharacterized protein</fullName>
    </submittedName>
</protein>
<evidence type="ECO:0000313" key="3">
    <source>
        <dbReference type="Proteomes" id="UP001175271"/>
    </source>
</evidence>
<accession>A0AA39GWP9</accession>
<dbReference type="Proteomes" id="UP001175271">
    <property type="component" value="Unassembled WGS sequence"/>
</dbReference>
<keyword evidence="1" id="KW-0732">Signal</keyword>
<proteinExistence type="predicted"/>
<sequence length="234" mass="27886">MPPHKLVFLSTLLLFGLVSPYSIPHLMTFNDEIENPNWVWESEDNFGKFLKAFEYVLAVVGRDIIPYPVTQFFQELSISDYEAVKLIIKLHDDVLASRQNDDHLYEKFEEDMKPHSRFMDNLIKMYIKLSNSWFRFSEDTKVHLRAIADHIEFMRGRESDEAVADYIVETYAAWPSKVQMELDMLFHKLSRYMRELYETPKKTKLPFKVSLLYHLLPQVVDKISHYITLFEFME</sequence>
<evidence type="ECO:0000313" key="2">
    <source>
        <dbReference type="EMBL" id="KAK0393507.1"/>
    </source>
</evidence>
<feature type="chain" id="PRO_5041354689" evidence="1">
    <location>
        <begin position="21"/>
        <end position="234"/>
    </location>
</feature>
<gene>
    <name evidence="2" type="ORF">QR680_000243</name>
</gene>
<name>A0AA39GWP9_9BILA</name>
<dbReference type="AlphaFoldDB" id="A0AA39GWP9"/>
<feature type="signal peptide" evidence="1">
    <location>
        <begin position="1"/>
        <end position="20"/>
    </location>
</feature>
<comment type="caution">
    <text evidence="2">The sequence shown here is derived from an EMBL/GenBank/DDBJ whole genome shotgun (WGS) entry which is preliminary data.</text>
</comment>